<dbReference type="AlphaFoldDB" id="A0A9W9SNU1"/>
<protein>
    <submittedName>
        <fullName evidence="2">Uncharacterized protein</fullName>
    </submittedName>
</protein>
<gene>
    <name evidence="2" type="ORF">N7496_004258</name>
</gene>
<reference evidence="2" key="2">
    <citation type="journal article" date="2023" name="IMA Fungus">
        <title>Comparative genomic study of the Penicillium genus elucidates a diverse pangenome and 15 lateral gene transfer events.</title>
        <authorList>
            <person name="Petersen C."/>
            <person name="Sorensen T."/>
            <person name="Nielsen M.R."/>
            <person name="Sondergaard T.E."/>
            <person name="Sorensen J.L."/>
            <person name="Fitzpatrick D.A."/>
            <person name="Frisvad J.C."/>
            <person name="Nielsen K.L."/>
        </authorList>
    </citation>
    <scope>NUCLEOTIDE SEQUENCE</scope>
    <source>
        <strain evidence="2">IBT 29864</strain>
    </source>
</reference>
<evidence type="ECO:0000256" key="1">
    <source>
        <dbReference type="SAM" id="SignalP"/>
    </source>
</evidence>
<comment type="caution">
    <text evidence="2">The sequence shown here is derived from an EMBL/GenBank/DDBJ whole genome shotgun (WGS) entry which is preliminary data.</text>
</comment>
<keyword evidence="1" id="KW-0732">Signal</keyword>
<name>A0A9W9SNU1_9EURO</name>
<dbReference type="EMBL" id="JAPZBS010000002">
    <property type="protein sequence ID" value="KAJ5381830.1"/>
    <property type="molecule type" value="Genomic_DNA"/>
</dbReference>
<dbReference type="OrthoDB" id="4886528at2759"/>
<evidence type="ECO:0000313" key="3">
    <source>
        <dbReference type="Proteomes" id="UP001147782"/>
    </source>
</evidence>
<evidence type="ECO:0000313" key="2">
    <source>
        <dbReference type="EMBL" id="KAJ5381830.1"/>
    </source>
</evidence>
<dbReference type="RefSeq" id="XP_056559401.1">
    <property type="nucleotide sequence ID" value="XM_056697189.1"/>
</dbReference>
<proteinExistence type="predicted"/>
<feature type="chain" id="PRO_5040819926" evidence="1">
    <location>
        <begin position="20"/>
        <end position="118"/>
    </location>
</feature>
<keyword evidence="3" id="KW-1185">Reference proteome</keyword>
<feature type="signal peptide" evidence="1">
    <location>
        <begin position="1"/>
        <end position="19"/>
    </location>
</feature>
<organism evidence="2 3">
    <name type="scientific">Penicillium cataractarum</name>
    <dbReference type="NCBI Taxonomy" id="2100454"/>
    <lineage>
        <taxon>Eukaryota</taxon>
        <taxon>Fungi</taxon>
        <taxon>Dikarya</taxon>
        <taxon>Ascomycota</taxon>
        <taxon>Pezizomycotina</taxon>
        <taxon>Eurotiomycetes</taxon>
        <taxon>Eurotiomycetidae</taxon>
        <taxon>Eurotiales</taxon>
        <taxon>Aspergillaceae</taxon>
        <taxon>Penicillium</taxon>
    </lineage>
</organism>
<sequence length="118" mass="12556">MKASLLFGAAAAFAGRAAAFYGQMAAGDYIYLDGGSEQYVYLTDYNTGSTYSGWFSPGFNGCVDIECGIEFYETSAGSYNFGAKVWRTDDGCHNIDFEGALDAGHGYCCGSLPCDFTA</sequence>
<accession>A0A9W9SNU1</accession>
<reference evidence="2" key="1">
    <citation type="submission" date="2022-11" db="EMBL/GenBank/DDBJ databases">
        <authorList>
            <person name="Petersen C."/>
        </authorList>
    </citation>
    <scope>NUCLEOTIDE SEQUENCE</scope>
    <source>
        <strain evidence="2">IBT 29864</strain>
    </source>
</reference>
<dbReference type="GeneID" id="81436366"/>
<dbReference type="Proteomes" id="UP001147782">
    <property type="component" value="Unassembled WGS sequence"/>
</dbReference>